<sequence>MKYSLTQGSASRHVRRLAVPAAAGLFCNTLFNITDAFYAGWLATEAQAALAFSFPLFFILLSCCVGLSQAITARIAKAVGAKRLIRARYLAGQSLVLGVLVCVMIWITLLPLADILLRLMGASGQTHAWGLSYSLVIFAGAPAFIGAFVFNGILHAVGNTRAYRNSIAVATMVNIILDPALMFGWFGLPALGVAGVAWATVIAQAGCALYMLYTLSRTIIAKRWHWMFLIPRWRIISVLAGHASAPTTRMLCINSGFFIVTGFLGYVSDSAVAAYGIALRLEQLFLLPTIGLEVAMLTYAGQNFGAGQSRRVRIAYHFCIKCGWAVNMLGAVTMVFLGGQLIGLFNTDASVVTHGQHYLWLAAGLGPFYVLISIITALLLAAAHYKVLLVMNVLRQLIVPAALFYLLAVVLNMGVAGIWLSMFICNVVAAIVMFWYCQKILVHVSR</sequence>
<evidence type="ECO:0000256" key="3">
    <source>
        <dbReference type="ARBA" id="ARBA00022449"/>
    </source>
</evidence>
<evidence type="ECO:0000256" key="1">
    <source>
        <dbReference type="ARBA" id="ARBA00004429"/>
    </source>
</evidence>
<comment type="caution">
    <text evidence="11">The sequence shown here is derived from an EMBL/GenBank/DDBJ whole genome shotgun (WGS) entry which is preliminary data.</text>
</comment>
<evidence type="ECO:0000256" key="9">
    <source>
        <dbReference type="ARBA" id="ARBA00031636"/>
    </source>
</evidence>
<keyword evidence="4" id="KW-1003">Cell membrane</keyword>
<keyword evidence="7" id="KW-0406">Ion transport</keyword>
<keyword evidence="2" id="KW-0813">Transport</keyword>
<keyword evidence="6 10" id="KW-1133">Transmembrane helix</keyword>
<feature type="transmembrane region" description="Helical" evidence="10">
    <location>
        <begin position="21"/>
        <end position="42"/>
    </location>
</feature>
<organism evidence="11 12">
    <name type="scientific">Candidatus Doriopsillibacter californiensis</name>
    <dbReference type="NCBI Taxonomy" id="2970740"/>
    <lineage>
        <taxon>Bacteria</taxon>
        <taxon>Pseudomonadati</taxon>
        <taxon>Pseudomonadota</taxon>
        <taxon>Gammaproteobacteria</taxon>
        <taxon>Candidatus Tethybacterales</taxon>
        <taxon>Candidatus Persebacteraceae</taxon>
        <taxon>Candidatus Doriopsillibacter</taxon>
    </lineage>
</organism>
<feature type="transmembrane region" description="Helical" evidence="10">
    <location>
        <begin position="166"/>
        <end position="186"/>
    </location>
</feature>
<dbReference type="PANTHER" id="PTHR43298">
    <property type="entry name" value="MULTIDRUG RESISTANCE PROTEIN NORM-RELATED"/>
    <property type="match status" value="1"/>
</dbReference>
<feature type="transmembrane region" description="Helical" evidence="10">
    <location>
        <begin position="89"/>
        <end position="113"/>
    </location>
</feature>
<dbReference type="PANTHER" id="PTHR43298:SF2">
    <property type="entry name" value="FMN_FAD EXPORTER YEEO-RELATED"/>
    <property type="match status" value="1"/>
</dbReference>
<proteinExistence type="predicted"/>
<dbReference type="PIRSF" id="PIRSF006603">
    <property type="entry name" value="DinF"/>
    <property type="match status" value="1"/>
</dbReference>
<feature type="transmembrane region" description="Helical" evidence="10">
    <location>
        <begin position="417"/>
        <end position="437"/>
    </location>
</feature>
<accession>A0ABT7QLS1</accession>
<dbReference type="EMBL" id="JANQAO010000003">
    <property type="protein sequence ID" value="MDM5147656.1"/>
    <property type="molecule type" value="Genomic_DNA"/>
</dbReference>
<feature type="transmembrane region" description="Helical" evidence="10">
    <location>
        <begin position="192"/>
        <end position="213"/>
    </location>
</feature>
<evidence type="ECO:0000256" key="7">
    <source>
        <dbReference type="ARBA" id="ARBA00023065"/>
    </source>
</evidence>
<keyword evidence="5 10" id="KW-0812">Transmembrane</keyword>
<evidence type="ECO:0000256" key="2">
    <source>
        <dbReference type="ARBA" id="ARBA00022448"/>
    </source>
</evidence>
<feature type="transmembrane region" description="Helical" evidence="10">
    <location>
        <begin position="357"/>
        <end position="381"/>
    </location>
</feature>
<feature type="transmembrane region" description="Helical" evidence="10">
    <location>
        <begin position="257"/>
        <end position="278"/>
    </location>
</feature>
<dbReference type="NCBIfam" id="TIGR00797">
    <property type="entry name" value="matE"/>
    <property type="match status" value="1"/>
</dbReference>
<keyword evidence="12" id="KW-1185">Reference proteome</keyword>
<dbReference type="InterPro" id="IPR050222">
    <property type="entry name" value="MATE_MdtK"/>
</dbReference>
<evidence type="ECO:0000256" key="6">
    <source>
        <dbReference type="ARBA" id="ARBA00022989"/>
    </source>
</evidence>
<comment type="subcellular location">
    <subcellularLocation>
        <location evidence="1">Cell inner membrane</location>
        <topology evidence="1">Multi-pass membrane protein</topology>
    </subcellularLocation>
</comment>
<keyword evidence="8 10" id="KW-0472">Membrane</keyword>
<evidence type="ECO:0000256" key="5">
    <source>
        <dbReference type="ARBA" id="ARBA00022692"/>
    </source>
</evidence>
<feature type="transmembrane region" description="Helical" evidence="10">
    <location>
        <begin position="133"/>
        <end position="154"/>
    </location>
</feature>
<keyword evidence="3" id="KW-0050">Antiport</keyword>
<evidence type="ECO:0000256" key="8">
    <source>
        <dbReference type="ARBA" id="ARBA00023136"/>
    </source>
</evidence>
<reference evidence="11" key="2">
    <citation type="journal article" date="2023" name="Microbiome">
        <title>Synthase-selected sorting approach identifies a beta-lactone synthase in a nudibranch symbiotic bacterium.</title>
        <authorList>
            <person name="Dzunkova M."/>
            <person name="La Clair J.J."/>
            <person name="Tyml T."/>
            <person name="Doud D."/>
            <person name="Schulz F."/>
            <person name="Piquer-Esteban S."/>
            <person name="Porcel Sanchis D."/>
            <person name="Osborn A."/>
            <person name="Robinson D."/>
            <person name="Louie K.B."/>
            <person name="Bowen B.P."/>
            <person name="Bowers R.M."/>
            <person name="Lee J."/>
            <person name="Arnau V."/>
            <person name="Diaz-Villanueva W."/>
            <person name="Stepanauskas R."/>
            <person name="Gosliner T."/>
            <person name="Date S.V."/>
            <person name="Northen T.R."/>
            <person name="Cheng J.F."/>
            <person name="Burkart M.D."/>
            <person name="Woyke T."/>
        </authorList>
    </citation>
    <scope>NUCLEOTIDE SEQUENCE</scope>
    <source>
        <strain evidence="11">Df01</strain>
    </source>
</reference>
<name>A0ABT7QLS1_9GAMM</name>
<gene>
    <name evidence="11" type="ORF">NQX30_04635</name>
</gene>
<evidence type="ECO:0000256" key="4">
    <source>
        <dbReference type="ARBA" id="ARBA00022475"/>
    </source>
</evidence>
<dbReference type="InterPro" id="IPR002528">
    <property type="entry name" value="MATE_fam"/>
</dbReference>
<evidence type="ECO:0000313" key="11">
    <source>
        <dbReference type="EMBL" id="MDM5147656.1"/>
    </source>
</evidence>
<feature type="transmembrane region" description="Helical" evidence="10">
    <location>
        <begin position="322"/>
        <end position="345"/>
    </location>
</feature>
<evidence type="ECO:0000256" key="10">
    <source>
        <dbReference type="SAM" id="Phobius"/>
    </source>
</evidence>
<evidence type="ECO:0000313" key="12">
    <source>
        <dbReference type="Proteomes" id="UP001168167"/>
    </source>
</evidence>
<dbReference type="InterPro" id="IPR048279">
    <property type="entry name" value="MdtK-like"/>
</dbReference>
<feature type="transmembrane region" description="Helical" evidence="10">
    <location>
        <begin position="284"/>
        <end position="301"/>
    </location>
</feature>
<feature type="transmembrane region" description="Helical" evidence="10">
    <location>
        <begin position="393"/>
        <end position="411"/>
    </location>
</feature>
<reference evidence="11" key="1">
    <citation type="submission" date="2022-08" db="EMBL/GenBank/DDBJ databases">
        <authorList>
            <person name="Dzunkova M."/>
            <person name="La Clair J."/>
            <person name="Tyml T."/>
            <person name="Doud D."/>
            <person name="Schulz F."/>
            <person name="Piquer S."/>
            <person name="Porcel Sanchis D."/>
            <person name="Osborn A."/>
            <person name="Robinson D."/>
            <person name="Louie K.B."/>
            <person name="Bowen B.P."/>
            <person name="Bowers R."/>
            <person name="Lee J."/>
            <person name="Arnau Llombart V."/>
            <person name="Diaz Villanueva W."/>
            <person name="Gosliner T."/>
            <person name="Northen T."/>
            <person name="Cheng J.-F."/>
            <person name="Burkart M.D."/>
            <person name="Woyke T."/>
        </authorList>
    </citation>
    <scope>NUCLEOTIDE SEQUENCE</scope>
    <source>
        <strain evidence="11">Df01</strain>
    </source>
</reference>
<dbReference type="Proteomes" id="UP001168167">
    <property type="component" value="Unassembled WGS sequence"/>
</dbReference>
<protein>
    <recommendedName>
        <fullName evidence="9">Multidrug-efflux transporter</fullName>
    </recommendedName>
</protein>
<dbReference type="Pfam" id="PF01554">
    <property type="entry name" value="MatE"/>
    <property type="match status" value="2"/>
</dbReference>
<feature type="transmembrane region" description="Helical" evidence="10">
    <location>
        <begin position="48"/>
        <end position="68"/>
    </location>
</feature>